<dbReference type="Gene3D" id="3.30.70.2120">
    <property type="match status" value="1"/>
</dbReference>
<dbReference type="AlphaFoldDB" id="A0A7W2I7R2"/>
<dbReference type="Gene3D" id="2.60.40.4390">
    <property type="match status" value="1"/>
</dbReference>
<dbReference type="GO" id="GO:0009288">
    <property type="term" value="C:bacterial-type flagellum"/>
    <property type="evidence" value="ECO:0007669"/>
    <property type="project" value="UniProtKB-SubCell"/>
</dbReference>
<keyword evidence="6" id="KW-0966">Cell projection</keyword>
<dbReference type="Proteomes" id="UP000566711">
    <property type="component" value="Unassembled WGS sequence"/>
</dbReference>
<dbReference type="InterPro" id="IPR001492">
    <property type="entry name" value="Flagellin"/>
</dbReference>
<evidence type="ECO:0000313" key="6">
    <source>
        <dbReference type="EMBL" id="MBA5606771.1"/>
    </source>
</evidence>
<comment type="similarity">
    <text evidence="1 3">Belongs to the bacterial flagellin family.</text>
</comment>
<protein>
    <recommendedName>
        <fullName evidence="3">Flagellin</fullName>
    </recommendedName>
</protein>
<reference evidence="6 7" key="1">
    <citation type="submission" date="2020-07" db="EMBL/GenBank/DDBJ databases">
        <title>Novel species isolated from subtropical streams in China.</title>
        <authorList>
            <person name="Lu H."/>
        </authorList>
    </citation>
    <scope>NUCLEOTIDE SEQUENCE [LARGE SCALE GENOMIC DNA]</scope>
    <source>
        <strain evidence="6 7">FT3S</strain>
    </source>
</reference>
<name>A0A7W2I7R2_9BURK</name>
<comment type="function">
    <text evidence="3">Flagellin is the subunit protein which polymerizes to form the filaments of bacterial flagella.</text>
</comment>
<keyword evidence="6" id="KW-0282">Flagellum</keyword>
<organism evidence="6 7">
    <name type="scientific">Rugamonas fusca</name>
    <dbReference type="NCBI Taxonomy" id="2758568"/>
    <lineage>
        <taxon>Bacteria</taxon>
        <taxon>Pseudomonadati</taxon>
        <taxon>Pseudomonadota</taxon>
        <taxon>Betaproteobacteria</taxon>
        <taxon>Burkholderiales</taxon>
        <taxon>Oxalobacteraceae</taxon>
        <taxon>Telluria group</taxon>
        <taxon>Rugamonas</taxon>
    </lineage>
</organism>
<dbReference type="EMBL" id="JACEZS010000013">
    <property type="protein sequence ID" value="MBA5606771.1"/>
    <property type="molecule type" value="Genomic_DNA"/>
</dbReference>
<dbReference type="Pfam" id="PF00700">
    <property type="entry name" value="Flagellin_C"/>
    <property type="match status" value="1"/>
</dbReference>
<dbReference type="PANTHER" id="PTHR42792:SF2">
    <property type="entry name" value="FLAGELLIN"/>
    <property type="match status" value="1"/>
</dbReference>
<feature type="domain" description="Flagellin N-terminal" evidence="4">
    <location>
        <begin position="3"/>
        <end position="139"/>
    </location>
</feature>
<dbReference type="SUPFAM" id="SSF64518">
    <property type="entry name" value="Phase 1 flagellin"/>
    <property type="match status" value="1"/>
</dbReference>
<dbReference type="PANTHER" id="PTHR42792">
    <property type="entry name" value="FLAGELLIN"/>
    <property type="match status" value="1"/>
</dbReference>
<dbReference type="PRINTS" id="PR00207">
    <property type="entry name" value="FLAGELLIN"/>
</dbReference>
<evidence type="ECO:0000313" key="7">
    <source>
        <dbReference type="Proteomes" id="UP000566711"/>
    </source>
</evidence>
<gene>
    <name evidence="6" type="ORF">H3H36_15545</name>
</gene>
<dbReference type="Gene3D" id="1.20.1330.10">
    <property type="entry name" value="f41 fragment of flagellin, N-terminal domain"/>
    <property type="match status" value="2"/>
</dbReference>
<keyword evidence="7" id="KW-1185">Reference proteome</keyword>
<evidence type="ECO:0000256" key="2">
    <source>
        <dbReference type="ARBA" id="ARBA00023143"/>
    </source>
</evidence>
<dbReference type="InterPro" id="IPR042187">
    <property type="entry name" value="Flagellin_C_sub2"/>
</dbReference>
<comment type="caution">
    <text evidence="6">The sequence shown here is derived from an EMBL/GenBank/DDBJ whole genome shotgun (WGS) entry which is preliminary data.</text>
</comment>
<keyword evidence="2 3" id="KW-0975">Bacterial flagellum</keyword>
<keyword evidence="6" id="KW-0969">Cilium</keyword>
<dbReference type="Pfam" id="PF00669">
    <property type="entry name" value="Flagellin_N"/>
    <property type="match status" value="1"/>
</dbReference>
<comment type="subcellular location">
    <subcellularLocation>
        <location evidence="3">Secreted</location>
    </subcellularLocation>
    <subcellularLocation>
        <location evidence="3">Bacterial flagellum</location>
    </subcellularLocation>
</comment>
<feature type="domain" description="Flagellin C-terminal" evidence="5">
    <location>
        <begin position="397"/>
        <end position="482"/>
    </location>
</feature>
<dbReference type="GO" id="GO:0005576">
    <property type="term" value="C:extracellular region"/>
    <property type="evidence" value="ECO:0007669"/>
    <property type="project" value="UniProtKB-SubCell"/>
</dbReference>
<dbReference type="RefSeq" id="WP_182219009.1">
    <property type="nucleotide sequence ID" value="NZ_JACEZS010000013.1"/>
</dbReference>
<dbReference type="GO" id="GO:0005198">
    <property type="term" value="F:structural molecule activity"/>
    <property type="evidence" value="ECO:0007669"/>
    <property type="project" value="UniProtKB-UniRule"/>
</dbReference>
<dbReference type="InterPro" id="IPR046358">
    <property type="entry name" value="Flagellin_C"/>
</dbReference>
<accession>A0A7W2I7R2</accession>
<dbReference type="Gene3D" id="6.10.10.10">
    <property type="entry name" value="Flagellar export chaperone, C-terminal domain"/>
    <property type="match status" value="1"/>
</dbReference>
<evidence type="ECO:0000259" key="5">
    <source>
        <dbReference type="Pfam" id="PF00700"/>
    </source>
</evidence>
<evidence type="ECO:0000256" key="1">
    <source>
        <dbReference type="ARBA" id="ARBA00005709"/>
    </source>
</evidence>
<keyword evidence="3" id="KW-0964">Secreted</keyword>
<dbReference type="InterPro" id="IPR001029">
    <property type="entry name" value="Flagellin_N"/>
</dbReference>
<sequence length="483" mass="47389">MQINSNLSALNAQRSYERAGTALGVTMQRLASGQRVNSASDDAAGLAIGARLTAGVRGLQRAAQNASEGISLLQVADGAMGEIMVNYQRIRELAVQAANDTNSVTDRAAIQHEADALLQANLDIASRAQYNHLNLLDGSYRTQLQVGDRAGAVIDVAIPAVYRSDPGGAVQVDVPEQQVNLSGQVTAALRAGDLTLNNKAVGAAVAGAAPGQGAASAWAAAAAINGAGVLGVTASAATTVSGDVGASGNIPAGGLSINGVALGPIVGANASALAASAAAAITGAAGASGVAASASGGTLTLTAADGRDIAISASGGPYAAVLGLATGTHGGTITVLDAPSGGPHKLLVGGANPGAVGLTAGGQNSTATGNTVTVLRSSGGGDPPIDLSSANSATDALDFIDSKIDSGNAVRAQLGALQNRLQLAYDGDLGTSTNLAAARSRILDTDYASETAQLTRSRILQQAAASMVAQANATPQQALLLLR</sequence>
<evidence type="ECO:0000256" key="3">
    <source>
        <dbReference type="RuleBase" id="RU362073"/>
    </source>
</evidence>
<evidence type="ECO:0000259" key="4">
    <source>
        <dbReference type="Pfam" id="PF00669"/>
    </source>
</evidence>
<proteinExistence type="inferred from homology"/>